<dbReference type="Pfam" id="PF09073">
    <property type="entry name" value="BUD22"/>
    <property type="match status" value="1"/>
</dbReference>
<dbReference type="InterPro" id="IPR037393">
    <property type="entry name" value="Bud22/SRFB1"/>
</dbReference>
<dbReference type="AlphaFoldDB" id="A0A9Q1IAD7"/>
<feature type="compositionally biased region" description="Acidic residues" evidence="6">
    <location>
        <begin position="176"/>
        <end position="206"/>
    </location>
</feature>
<evidence type="ECO:0000313" key="9">
    <source>
        <dbReference type="Proteomes" id="UP001152622"/>
    </source>
</evidence>
<dbReference type="InterPro" id="IPR015158">
    <property type="entry name" value="Bud22_dom"/>
</dbReference>
<dbReference type="GO" id="GO:0030490">
    <property type="term" value="P:maturation of SSU-rRNA"/>
    <property type="evidence" value="ECO:0007669"/>
    <property type="project" value="TreeGrafter"/>
</dbReference>
<comment type="caution">
    <text evidence="8">The sequence shown here is derived from an EMBL/GenBank/DDBJ whole genome shotgun (WGS) entry which is preliminary data.</text>
</comment>
<evidence type="ECO:0000256" key="1">
    <source>
        <dbReference type="ARBA" id="ARBA00013459"/>
    </source>
</evidence>
<keyword evidence="9" id="KW-1185">Reference proteome</keyword>
<feature type="compositionally biased region" description="Low complexity" evidence="6">
    <location>
        <begin position="489"/>
        <end position="505"/>
    </location>
</feature>
<evidence type="ECO:0000256" key="6">
    <source>
        <dbReference type="SAM" id="MobiDB-lite"/>
    </source>
</evidence>
<sequence length="560" mass="61802">MKPKSRPTVKMAEVLNLNNEVVRMRKVVKTARVLIIRKLARHIVSLKKRKGNEAEVEKNQRRAARLLEEIHEMKSLKPDHVTKAALMKDLNFENVCKNPSSTLSERATARLATHPQISKKIQEIKAAIKAFKDERRTPAEGKASKPGKPAEQPKMDAIKSDKEEEEEDGSDHGADDDADDDDDDDDNDGGVCPDDGDVEDEGEEKEEGVGAAMDGSSPAKEEPTVKTGDDIIETASKSELRGPSEEVEMQPEEKPETLIKQQKAVDPAHKSDDSKTQPTQDKKTQKPTENKPPPQCLSNSRVEIKGPRAKGEEEEEEEEESDLDSSDDDEEEKEYFDDSTEERFRKQSSQSEGSDEDDFFLGKVSKFKKRKTGPGVAGKSNSDRNVSRANALEAEAEGQCGDEGRGQKNSKAAKLESVFCTTLSGSRGAHGNRGRGPSGISKPHGFQNERRGQGRTQKPAPFQNRGGSQDGKSTASKFQNQKRGGFRGGPRVQGRGPGAVRARPQFENPRDHRAAAGRASNPSQHAQQALHPSWEASKRRREQQAQITAFQGKKIKFDDD</sequence>
<protein>
    <recommendedName>
        <fullName evidence="1">Serum response factor-binding protein 1</fullName>
    </recommendedName>
    <alternativeName>
        <fullName evidence="4">SRF-dependent transcription regulation-associated protein</fullName>
    </alternativeName>
</protein>
<feature type="compositionally biased region" description="Basic and acidic residues" evidence="6">
    <location>
        <begin position="151"/>
        <end position="162"/>
    </location>
</feature>
<organism evidence="8 9">
    <name type="scientific">Synaphobranchus kaupii</name>
    <name type="common">Kaup's arrowtooth eel</name>
    <dbReference type="NCBI Taxonomy" id="118154"/>
    <lineage>
        <taxon>Eukaryota</taxon>
        <taxon>Metazoa</taxon>
        <taxon>Chordata</taxon>
        <taxon>Craniata</taxon>
        <taxon>Vertebrata</taxon>
        <taxon>Euteleostomi</taxon>
        <taxon>Actinopterygii</taxon>
        <taxon>Neopterygii</taxon>
        <taxon>Teleostei</taxon>
        <taxon>Anguilliformes</taxon>
        <taxon>Synaphobranchidae</taxon>
        <taxon>Synaphobranchus</taxon>
    </lineage>
</organism>
<gene>
    <name evidence="8" type="ORF">SKAU_G00401220</name>
</gene>
<keyword evidence="2 5" id="KW-0175">Coiled coil</keyword>
<dbReference type="PANTHER" id="PTHR23325:SF1">
    <property type="entry name" value="SERUM RESPONSE FACTOR-BINDING PROTEIN 1"/>
    <property type="match status" value="1"/>
</dbReference>
<dbReference type="PANTHER" id="PTHR23325">
    <property type="entry name" value="SERUM RESPONSE FACTOR-BINDING"/>
    <property type="match status" value="1"/>
</dbReference>
<feature type="compositionally biased region" description="Basic and acidic residues" evidence="6">
    <location>
        <begin position="132"/>
        <end position="143"/>
    </location>
</feature>
<feature type="coiled-coil region" evidence="5">
    <location>
        <begin position="49"/>
        <end position="76"/>
    </location>
</feature>
<evidence type="ECO:0000256" key="5">
    <source>
        <dbReference type="SAM" id="Coils"/>
    </source>
</evidence>
<feature type="compositionally biased region" description="Basic and acidic residues" evidence="6">
    <location>
        <begin position="266"/>
        <end position="289"/>
    </location>
</feature>
<comment type="function">
    <text evidence="3">May be involved in regulating transcriptional activation of cardiac genes during the aging process. May play a role in biosynthesis and/or processing of SLC2A4 in adipose cells.</text>
</comment>
<feature type="compositionally biased region" description="Acidic residues" evidence="6">
    <location>
        <begin position="312"/>
        <end position="340"/>
    </location>
</feature>
<dbReference type="GO" id="GO:0030686">
    <property type="term" value="C:90S preribosome"/>
    <property type="evidence" value="ECO:0007669"/>
    <property type="project" value="TreeGrafter"/>
</dbReference>
<evidence type="ECO:0000256" key="2">
    <source>
        <dbReference type="ARBA" id="ARBA00023054"/>
    </source>
</evidence>
<reference evidence="8" key="1">
    <citation type="journal article" date="2023" name="Science">
        <title>Genome structures resolve the early diversification of teleost fishes.</title>
        <authorList>
            <person name="Parey E."/>
            <person name="Louis A."/>
            <person name="Montfort J."/>
            <person name="Bouchez O."/>
            <person name="Roques C."/>
            <person name="Iampietro C."/>
            <person name="Lluch J."/>
            <person name="Castinel A."/>
            <person name="Donnadieu C."/>
            <person name="Desvignes T."/>
            <person name="Floi Bucao C."/>
            <person name="Jouanno E."/>
            <person name="Wen M."/>
            <person name="Mejri S."/>
            <person name="Dirks R."/>
            <person name="Jansen H."/>
            <person name="Henkel C."/>
            <person name="Chen W.J."/>
            <person name="Zahm M."/>
            <person name="Cabau C."/>
            <person name="Klopp C."/>
            <person name="Thompson A.W."/>
            <person name="Robinson-Rechavi M."/>
            <person name="Braasch I."/>
            <person name="Lecointre G."/>
            <person name="Bobe J."/>
            <person name="Postlethwait J.H."/>
            <person name="Berthelot C."/>
            <person name="Roest Crollius H."/>
            <person name="Guiguen Y."/>
        </authorList>
    </citation>
    <scope>NUCLEOTIDE SEQUENCE</scope>
    <source>
        <strain evidence="8">WJC10195</strain>
    </source>
</reference>
<evidence type="ECO:0000256" key="4">
    <source>
        <dbReference type="ARBA" id="ARBA00033254"/>
    </source>
</evidence>
<accession>A0A9Q1IAD7</accession>
<dbReference type="Proteomes" id="UP001152622">
    <property type="component" value="Chromosome 21"/>
</dbReference>
<evidence type="ECO:0000259" key="7">
    <source>
        <dbReference type="Pfam" id="PF09073"/>
    </source>
</evidence>
<evidence type="ECO:0000256" key="3">
    <source>
        <dbReference type="ARBA" id="ARBA00025646"/>
    </source>
</evidence>
<name>A0A9Q1IAD7_SYNKA</name>
<feature type="compositionally biased region" description="Basic and acidic residues" evidence="6">
    <location>
        <begin position="219"/>
        <end position="229"/>
    </location>
</feature>
<dbReference type="EMBL" id="JAINUF010000021">
    <property type="protein sequence ID" value="KAJ8334483.1"/>
    <property type="molecule type" value="Genomic_DNA"/>
</dbReference>
<proteinExistence type="predicted"/>
<feature type="region of interest" description="Disordered" evidence="6">
    <location>
        <begin position="132"/>
        <end position="560"/>
    </location>
</feature>
<evidence type="ECO:0000313" key="8">
    <source>
        <dbReference type="EMBL" id="KAJ8334483.1"/>
    </source>
</evidence>
<feature type="domain" description="Bud22" evidence="7">
    <location>
        <begin position="456"/>
        <end position="558"/>
    </location>
</feature>
<dbReference type="OrthoDB" id="3364872at2759"/>
<feature type="compositionally biased region" description="Basic and acidic residues" evidence="6">
    <location>
        <begin position="302"/>
        <end position="311"/>
    </location>
</feature>
<feature type="compositionally biased region" description="Polar residues" evidence="6">
    <location>
        <begin position="465"/>
        <end position="482"/>
    </location>
</feature>
<dbReference type="GO" id="GO:0005634">
    <property type="term" value="C:nucleus"/>
    <property type="evidence" value="ECO:0007669"/>
    <property type="project" value="TreeGrafter"/>
</dbReference>